<feature type="compositionally biased region" description="Basic and acidic residues" evidence="1">
    <location>
        <begin position="44"/>
        <end position="57"/>
    </location>
</feature>
<evidence type="ECO:0000313" key="4">
    <source>
        <dbReference type="Proteomes" id="UP000839052"/>
    </source>
</evidence>
<dbReference type="EMBL" id="OU912926">
    <property type="protein sequence ID" value="CAG9934084.1"/>
    <property type="molecule type" value="Genomic_DNA"/>
</dbReference>
<keyword evidence="2" id="KW-0732">Signal</keyword>
<name>A0ABN8ASH3_9PROT</name>
<evidence type="ECO:0000313" key="3">
    <source>
        <dbReference type="EMBL" id="CAG9934084.1"/>
    </source>
</evidence>
<feature type="compositionally biased region" description="Polar residues" evidence="1">
    <location>
        <begin position="26"/>
        <end position="42"/>
    </location>
</feature>
<feature type="compositionally biased region" description="Basic and acidic residues" evidence="1">
    <location>
        <begin position="115"/>
        <end position="128"/>
    </location>
</feature>
<protein>
    <submittedName>
        <fullName evidence="3">Uncharacterized protein</fullName>
    </submittedName>
</protein>
<feature type="region of interest" description="Disordered" evidence="1">
    <location>
        <begin position="23"/>
        <end position="144"/>
    </location>
</feature>
<evidence type="ECO:0000256" key="1">
    <source>
        <dbReference type="SAM" id="MobiDB-lite"/>
    </source>
</evidence>
<feature type="signal peptide" evidence="2">
    <location>
        <begin position="1"/>
        <end position="23"/>
    </location>
</feature>
<organism evidence="3 4">
    <name type="scientific">Candidatus Nitrotoga arctica</name>
    <dbReference type="NCBI Taxonomy" id="453162"/>
    <lineage>
        <taxon>Bacteria</taxon>
        <taxon>Pseudomonadati</taxon>
        <taxon>Pseudomonadota</taxon>
        <taxon>Betaproteobacteria</taxon>
        <taxon>Nitrosomonadales</taxon>
        <taxon>Gallionellaceae</taxon>
        <taxon>Candidatus Nitrotoga</taxon>
    </lineage>
</organism>
<feature type="chain" id="PRO_5045744073" evidence="2">
    <location>
        <begin position="24"/>
        <end position="144"/>
    </location>
</feature>
<dbReference type="Proteomes" id="UP000839052">
    <property type="component" value="Chromosome"/>
</dbReference>
<feature type="compositionally biased region" description="Low complexity" evidence="1">
    <location>
        <begin position="133"/>
        <end position="144"/>
    </location>
</feature>
<proteinExistence type="predicted"/>
<keyword evidence="4" id="KW-1185">Reference proteome</keyword>
<accession>A0ABN8ASH3</accession>
<gene>
    <name evidence="3" type="ORF">NTG6680_2835</name>
</gene>
<sequence length="144" mass="14727">MKKSFNYLALASCFILGTTLAHADSKTQADANASQGNQQLDGSGSHDNKMDDTGKDPKGKKRSTKMSGDRDHQSVSHGGSGGSQSERTRTGSSRGNSGEAGNAAVKDAAAPGKVLKQDKLKIENRDGAMDPTGSAGKSSSPSGS</sequence>
<evidence type="ECO:0000256" key="2">
    <source>
        <dbReference type="SAM" id="SignalP"/>
    </source>
</evidence>
<reference evidence="3 4" key="1">
    <citation type="submission" date="2021-10" db="EMBL/GenBank/DDBJ databases">
        <authorList>
            <person name="Koch H."/>
        </authorList>
    </citation>
    <scope>NUCLEOTIDE SEQUENCE [LARGE SCALE GENOMIC DNA]</scope>
    <source>
        <strain evidence="3">6680</strain>
    </source>
</reference>
<dbReference type="RefSeq" id="WP_239797767.1">
    <property type="nucleotide sequence ID" value="NZ_OU912926.1"/>
</dbReference>